<feature type="domain" description="Cupin type-2" evidence="1">
    <location>
        <begin position="49"/>
        <end position="119"/>
    </location>
</feature>
<dbReference type="RefSeq" id="WP_322607612.1">
    <property type="nucleotide sequence ID" value="NZ_JARVCO010000004.1"/>
</dbReference>
<name>A0ABU5MUH6_9BACT</name>
<dbReference type="InterPro" id="IPR011051">
    <property type="entry name" value="RmlC_Cupin_sf"/>
</dbReference>
<evidence type="ECO:0000313" key="3">
    <source>
        <dbReference type="Proteomes" id="UP001290861"/>
    </source>
</evidence>
<protein>
    <submittedName>
        <fullName evidence="2">Cupin domain-containing protein</fullName>
    </submittedName>
</protein>
<organism evidence="2 3">
    <name type="scientific">Pontiella agarivorans</name>
    <dbReference type="NCBI Taxonomy" id="3038953"/>
    <lineage>
        <taxon>Bacteria</taxon>
        <taxon>Pseudomonadati</taxon>
        <taxon>Kiritimatiellota</taxon>
        <taxon>Kiritimatiellia</taxon>
        <taxon>Kiritimatiellales</taxon>
        <taxon>Pontiellaceae</taxon>
        <taxon>Pontiella</taxon>
    </lineage>
</organism>
<reference evidence="2 3" key="1">
    <citation type="journal article" date="2024" name="Appl. Environ. Microbiol.">
        <title>Pontiella agarivorans sp. nov., a novel marine anaerobic bacterium capable of degrading macroalgal polysaccharides and fixing nitrogen.</title>
        <authorList>
            <person name="Liu N."/>
            <person name="Kivenson V."/>
            <person name="Peng X."/>
            <person name="Cui Z."/>
            <person name="Lankiewicz T.S."/>
            <person name="Gosselin K.M."/>
            <person name="English C.J."/>
            <person name="Blair E.M."/>
            <person name="O'Malley M.A."/>
            <person name="Valentine D.L."/>
        </authorList>
    </citation>
    <scope>NUCLEOTIDE SEQUENCE [LARGE SCALE GENOMIC DNA]</scope>
    <source>
        <strain evidence="2 3">NLcol2</strain>
    </source>
</reference>
<dbReference type="EMBL" id="JARVCO010000004">
    <property type="protein sequence ID" value="MDZ8117810.1"/>
    <property type="molecule type" value="Genomic_DNA"/>
</dbReference>
<gene>
    <name evidence="2" type="ORF">P9H32_04160</name>
</gene>
<proteinExistence type="predicted"/>
<keyword evidence="3" id="KW-1185">Reference proteome</keyword>
<dbReference type="Gene3D" id="2.60.120.10">
    <property type="entry name" value="Jelly Rolls"/>
    <property type="match status" value="1"/>
</dbReference>
<evidence type="ECO:0000259" key="1">
    <source>
        <dbReference type="Pfam" id="PF07883"/>
    </source>
</evidence>
<dbReference type="InterPro" id="IPR014710">
    <property type="entry name" value="RmlC-like_jellyroll"/>
</dbReference>
<dbReference type="Proteomes" id="UP001290861">
    <property type="component" value="Unassembled WGS sequence"/>
</dbReference>
<sequence>MADHIRMTNKNGASVLSKSKLPEFDAGDFPAGWSGRALEDSGVFTFMFNVAADAEEFEIHAAEDEWLAYVISGSGTLYTGTADLKKTESMNYKAGDFITFEAHTPHGWKNGPEPSRILFTKRA</sequence>
<comment type="caution">
    <text evidence="2">The sequence shown here is derived from an EMBL/GenBank/DDBJ whole genome shotgun (WGS) entry which is preliminary data.</text>
</comment>
<evidence type="ECO:0000313" key="2">
    <source>
        <dbReference type="EMBL" id="MDZ8117810.1"/>
    </source>
</evidence>
<dbReference type="SUPFAM" id="SSF51182">
    <property type="entry name" value="RmlC-like cupins"/>
    <property type="match status" value="1"/>
</dbReference>
<dbReference type="Pfam" id="PF07883">
    <property type="entry name" value="Cupin_2"/>
    <property type="match status" value="1"/>
</dbReference>
<dbReference type="InterPro" id="IPR013096">
    <property type="entry name" value="Cupin_2"/>
</dbReference>
<accession>A0ABU5MUH6</accession>
<dbReference type="CDD" id="cd02208">
    <property type="entry name" value="cupin_RmlC-like"/>
    <property type="match status" value="1"/>
</dbReference>